<dbReference type="EMBL" id="CP096658">
    <property type="protein sequence ID" value="UPV98831.1"/>
    <property type="molecule type" value="Genomic_DNA"/>
</dbReference>
<evidence type="ECO:0000313" key="5">
    <source>
        <dbReference type="Proteomes" id="UP000830434"/>
    </source>
</evidence>
<dbReference type="Proteomes" id="UP000830434">
    <property type="component" value="Chromosome"/>
</dbReference>
<dbReference type="KEGG" id="haxz:M0R88_09830"/>
<dbReference type="PANTHER" id="PTHR14136:SF17">
    <property type="entry name" value="BTB_POZ DOMAIN-CONTAINING PROTEIN KCTD9"/>
    <property type="match status" value="1"/>
</dbReference>
<dbReference type="SUPFAM" id="SSF141571">
    <property type="entry name" value="Pentapeptide repeat-like"/>
    <property type="match status" value="1"/>
</dbReference>
<organism evidence="4 5">
    <name type="scientific">Halorussus gelatinilyticus</name>
    <dbReference type="NCBI Taxonomy" id="2937524"/>
    <lineage>
        <taxon>Archaea</taxon>
        <taxon>Methanobacteriati</taxon>
        <taxon>Methanobacteriota</taxon>
        <taxon>Stenosarchaea group</taxon>
        <taxon>Halobacteria</taxon>
        <taxon>Halobacteriales</taxon>
        <taxon>Haladaptataceae</taxon>
        <taxon>Halorussus</taxon>
    </lineage>
</organism>
<dbReference type="GeneID" id="72190155"/>
<keyword evidence="2" id="KW-0812">Transmembrane</keyword>
<feature type="transmembrane region" description="Helical" evidence="2">
    <location>
        <begin position="374"/>
        <end position="399"/>
    </location>
</feature>
<dbReference type="Pfam" id="PF13599">
    <property type="entry name" value="Pentapeptide_4"/>
    <property type="match status" value="1"/>
</dbReference>
<feature type="compositionally biased region" description="Basic and acidic residues" evidence="1">
    <location>
        <begin position="18"/>
        <end position="45"/>
    </location>
</feature>
<keyword evidence="2" id="KW-1133">Transmembrane helix</keyword>
<dbReference type="SUPFAM" id="SSF81324">
    <property type="entry name" value="Voltage-gated potassium channels"/>
    <property type="match status" value="1"/>
</dbReference>
<dbReference type="Gene3D" id="1.10.287.70">
    <property type="match status" value="1"/>
</dbReference>
<dbReference type="Pfam" id="PF07885">
    <property type="entry name" value="Ion_trans_2"/>
    <property type="match status" value="1"/>
</dbReference>
<keyword evidence="2" id="KW-0472">Membrane</keyword>
<name>A0A8U0IF55_9EURY</name>
<evidence type="ECO:0000256" key="1">
    <source>
        <dbReference type="SAM" id="MobiDB-lite"/>
    </source>
</evidence>
<gene>
    <name evidence="4" type="ORF">M0R88_09830</name>
</gene>
<feature type="region of interest" description="Disordered" evidence="1">
    <location>
        <begin position="1"/>
        <end position="49"/>
    </location>
</feature>
<evidence type="ECO:0000256" key="2">
    <source>
        <dbReference type="SAM" id="Phobius"/>
    </source>
</evidence>
<protein>
    <submittedName>
        <fullName evidence="4">Pentapeptide repeat-containing protein</fullName>
    </submittedName>
</protein>
<proteinExistence type="predicted"/>
<dbReference type="PANTHER" id="PTHR14136">
    <property type="entry name" value="BTB_POZ DOMAIN-CONTAINING PROTEIN KCTD9"/>
    <property type="match status" value="1"/>
</dbReference>
<dbReference type="InterPro" id="IPR013099">
    <property type="entry name" value="K_chnl_dom"/>
</dbReference>
<dbReference type="RefSeq" id="WP_248653337.1">
    <property type="nucleotide sequence ID" value="NZ_CP096658.1"/>
</dbReference>
<feature type="transmembrane region" description="Helical" evidence="2">
    <location>
        <begin position="344"/>
        <end position="368"/>
    </location>
</feature>
<evidence type="ECO:0000259" key="3">
    <source>
        <dbReference type="Pfam" id="PF07885"/>
    </source>
</evidence>
<evidence type="ECO:0000313" key="4">
    <source>
        <dbReference type="EMBL" id="UPV98831.1"/>
    </source>
</evidence>
<feature type="transmembrane region" description="Helical" evidence="2">
    <location>
        <begin position="302"/>
        <end position="323"/>
    </location>
</feature>
<keyword evidence="5" id="KW-1185">Reference proteome</keyword>
<sequence>MSGETQSAPGESGGVPEEQPRGADGERSADADEERTAGVADERPTTAEGRCGYTHEASAVTGLGGVCCWRPVWGDTDRCIWHADVAQKPSRELEDAAPSVGDRLDGAIFRDVELSGADWLAGRTITDARFVNCNLEETDLSGCDLRYSHFEGVDAQSVNLRGSNLEHTEFHRTDLREADLCGARLHYAVFDNARIDESTNFGNNVVYEDELLDAEDDGITSLRVRRKHESGGDRMTRYEASHWTYKELQRLTQENGLTAASRNYYLQQKDVRRREAWEYGSYPRALAKEAWRWTTGYGSNPWRVIATAAGVIVVCAVLFPLLGEVHAGTPSGTPVEYTFNTRMGLRYNFVVFLHSLYFSVVTFATLGYGDMQPVLFGAQAIAAAEALFGQLLMALLVFVMTRNVTWSE</sequence>
<feature type="domain" description="Potassium channel" evidence="3">
    <location>
        <begin position="350"/>
        <end position="403"/>
    </location>
</feature>
<reference evidence="4" key="1">
    <citation type="submission" date="2022-04" db="EMBL/GenBank/DDBJ databases">
        <title>Diverse halophilic archaea isolated from saline environments.</title>
        <authorList>
            <person name="Cui H.-L."/>
        </authorList>
    </citation>
    <scope>NUCLEOTIDE SEQUENCE</scope>
    <source>
        <strain evidence="4">XZYJT40</strain>
    </source>
</reference>
<accession>A0A8U0IF55</accession>
<dbReference type="InterPro" id="IPR051082">
    <property type="entry name" value="Pentapeptide-BTB/POZ_domain"/>
</dbReference>
<dbReference type="InterPro" id="IPR001646">
    <property type="entry name" value="5peptide_repeat"/>
</dbReference>
<dbReference type="AlphaFoldDB" id="A0A8U0IF55"/>
<dbReference type="Gene3D" id="2.160.20.80">
    <property type="entry name" value="E3 ubiquitin-protein ligase SopA"/>
    <property type="match status" value="1"/>
</dbReference>